<comment type="similarity">
    <text evidence="1">Belongs to the CutA family.</text>
</comment>
<organism evidence="2 3">
    <name type="scientific">Novosphingobium beihaiensis</name>
    <dbReference type="NCBI Taxonomy" id="2930389"/>
    <lineage>
        <taxon>Bacteria</taxon>
        <taxon>Pseudomonadati</taxon>
        <taxon>Pseudomonadota</taxon>
        <taxon>Alphaproteobacteria</taxon>
        <taxon>Sphingomonadales</taxon>
        <taxon>Sphingomonadaceae</taxon>
        <taxon>Novosphingobium</taxon>
    </lineage>
</organism>
<dbReference type="RefSeq" id="WP_243921207.1">
    <property type="nucleotide sequence ID" value="NZ_JALHLG010000014.1"/>
</dbReference>
<proteinExistence type="inferred from homology"/>
<dbReference type="InterPro" id="IPR015867">
    <property type="entry name" value="N-reg_PII/ATP_PRibTrfase_C"/>
</dbReference>
<dbReference type="EMBL" id="JALHLG010000014">
    <property type="protein sequence ID" value="MCJ2187488.1"/>
    <property type="molecule type" value="Genomic_DNA"/>
</dbReference>
<accession>A0ABT0BRJ2</accession>
<evidence type="ECO:0000256" key="1">
    <source>
        <dbReference type="ARBA" id="ARBA00010169"/>
    </source>
</evidence>
<dbReference type="InterPro" id="IPR011322">
    <property type="entry name" value="N-reg_PII-like_a/b"/>
</dbReference>
<name>A0ABT0BRJ2_9SPHN</name>
<dbReference type="Proteomes" id="UP001202281">
    <property type="component" value="Unassembled WGS sequence"/>
</dbReference>
<comment type="caution">
    <text evidence="2">The sequence shown here is derived from an EMBL/GenBank/DDBJ whole genome shotgun (WGS) entry which is preliminary data.</text>
</comment>
<keyword evidence="3" id="KW-1185">Reference proteome</keyword>
<dbReference type="InterPro" id="IPR004323">
    <property type="entry name" value="Ion_tolerance_CutA"/>
</dbReference>
<dbReference type="PANTHER" id="PTHR23419">
    <property type="entry name" value="DIVALENT CATION TOLERANCE CUTA-RELATED"/>
    <property type="match status" value="1"/>
</dbReference>
<protein>
    <submittedName>
        <fullName evidence="2">Divalent-cation tolerance protein CutA</fullName>
    </submittedName>
</protein>
<dbReference type="PANTHER" id="PTHR23419:SF8">
    <property type="entry name" value="FI09726P"/>
    <property type="match status" value="1"/>
</dbReference>
<reference evidence="2 3" key="1">
    <citation type="submission" date="2022-04" db="EMBL/GenBank/DDBJ databases">
        <title>Identification of a novel bacterium isolated from mangrove sediments.</title>
        <authorList>
            <person name="Pan X."/>
        </authorList>
    </citation>
    <scope>NUCLEOTIDE SEQUENCE [LARGE SCALE GENOMIC DNA]</scope>
    <source>
        <strain evidence="2 3">B2638</strain>
    </source>
</reference>
<sequence length="113" mass="11795">MGETSGGSGAALIWCPFPDEDAALAAIRVLLGEGLIACGNVLPAMTSMFVWNGGMDTARESGTLLKTNADLLEKAVQRLAELHPYEEPAVLGWHCDTAPPGTLAWLAATGTKL</sequence>
<dbReference type="Pfam" id="PF03091">
    <property type="entry name" value="CutA1"/>
    <property type="match status" value="1"/>
</dbReference>
<dbReference type="Gene3D" id="3.30.70.120">
    <property type="match status" value="1"/>
</dbReference>
<gene>
    <name evidence="2" type="ORF">MTR66_11770</name>
</gene>
<evidence type="ECO:0000313" key="3">
    <source>
        <dbReference type="Proteomes" id="UP001202281"/>
    </source>
</evidence>
<dbReference type="SUPFAM" id="SSF54913">
    <property type="entry name" value="GlnB-like"/>
    <property type="match status" value="1"/>
</dbReference>
<evidence type="ECO:0000313" key="2">
    <source>
        <dbReference type="EMBL" id="MCJ2187488.1"/>
    </source>
</evidence>